<dbReference type="EMBL" id="KJ801817">
    <property type="protein sequence ID" value="AII28547.1"/>
    <property type="molecule type" value="Genomic_DNA"/>
</dbReference>
<accession>A0A096XTB5</accession>
<keyword evidence="2" id="KW-1185">Reference proteome</keyword>
<name>A0A096XTB5_9CAUD</name>
<protein>
    <submittedName>
        <fullName evidence="1">Uncharacterized protein</fullName>
    </submittedName>
</protein>
<dbReference type="Proteomes" id="UP000030157">
    <property type="component" value="Segment"/>
</dbReference>
<evidence type="ECO:0000313" key="1">
    <source>
        <dbReference type="EMBL" id="AII28547.1"/>
    </source>
</evidence>
<evidence type="ECO:0000313" key="2">
    <source>
        <dbReference type="Proteomes" id="UP000030157"/>
    </source>
</evidence>
<proteinExistence type="predicted"/>
<organism evidence="1 2">
    <name type="scientific">Enterococcus phage ECP3</name>
    <dbReference type="NCBI Taxonomy" id="1498168"/>
    <lineage>
        <taxon>Viruses</taxon>
        <taxon>Duplodnaviria</taxon>
        <taxon>Heunggongvirae</taxon>
        <taxon>Uroviricota</taxon>
        <taxon>Caudoviricetes</taxon>
        <taxon>Herelleviridae</taxon>
        <taxon>Brockvirinae</taxon>
        <taxon>Kochikohdavirus</taxon>
        <taxon>Kochikohdavirus ECP3</taxon>
    </lineage>
</organism>
<sequence>MKLKDLVKLMKPGVDVLITYPTAGATITVRTKIGSNNEVLEPYLDYEIANVSKTNHYIAIDII</sequence>
<dbReference type="RefSeq" id="YP_009147188.1">
    <property type="nucleotide sequence ID" value="NC_027335.2"/>
</dbReference>
<reference evidence="1" key="1">
    <citation type="submission" date="2014-05" db="EMBL/GenBank/DDBJ databases">
        <title>Complete genome sequence of Enterococcus faecalis bacteriophage ECP3.</title>
        <authorList>
            <person name="Kang H.-Y."/>
            <person name="Kim S."/>
            <person name="Kim J."/>
        </authorList>
    </citation>
    <scope>NUCLEOTIDE SEQUENCE [LARGE SCALE GENOMIC DNA]</scope>
    <source>
        <strain evidence="1">ECP3</strain>
    </source>
</reference>
<dbReference type="GeneID" id="24628236"/>